<sequence>MLAEKELIEFHHMNLMVISIVVAVFASYVAVNLLSRITVHNTKRDKWLLFLSSIVMGGGIWTMHFVDMLSLYLNTQVTYDMSLVILSFILSVTSSAFSFWIVEGAQHRKHSMMISSMVLGAGIVGMH</sequence>
<evidence type="ECO:0000313" key="3">
    <source>
        <dbReference type="EMBL" id="KKB41844.1"/>
    </source>
</evidence>
<comment type="caution">
    <text evidence="1">Lacks conserved residue(s) required for the propagation of feature annotation.</text>
</comment>
<protein>
    <submittedName>
        <fullName evidence="3">Sensory box/GGDEF family protein</fullName>
    </submittedName>
</protein>
<keyword evidence="1" id="KW-0812">Transmembrane</keyword>
<comment type="caution">
    <text evidence="3">The sequence shown here is derived from an EMBL/GenBank/DDBJ whole genome shotgun (WGS) entry which is preliminary data.</text>
</comment>
<feature type="transmembrane region" description="Helical" evidence="1">
    <location>
        <begin position="15"/>
        <end position="35"/>
    </location>
</feature>
<dbReference type="RefSeq" id="WP_039235166.1">
    <property type="nucleotide sequence ID" value="NZ_JWIQ02000060.1"/>
</dbReference>
<keyword evidence="1" id="KW-0472">Membrane</keyword>
<name>A0A0F5I890_BACTR</name>
<organism evidence="3 4">
    <name type="scientific">Bacillus thermotolerans</name>
    <name type="common">Quasibacillus thermotolerans</name>
    <dbReference type="NCBI Taxonomy" id="1221996"/>
    <lineage>
        <taxon>Bacteria</taxon>
        <taxon>Bacillati</taxon>
        <taxon>Bacillota</taxon>
        <taxon>Bacilli</taxon>
        <taxon>Bacillales</taxon>
        <taxon>Bacillaceae</taxon>
        <taxon>Bacillus</taxon>
    </lineage>
</organism>
<feature type="domain" description="MHYT" evidence="2">
    <location>
        <begin position="11"/>
        <end position="127"/>
    </location>
</feature>
<dbReference type="Pfam" id="PF03707">
    <property type="entry name" value="MHYT"/>
    <property type="match status" value="1"/>
</dbReference>
<evidence type="ECO:0000313" key="4">
    <source>
        <dbReference type="Proteomes" id="UP000031563"/>
    </source>
</evidence>
<accession>A0A0F5I890</accession>
<dbReference type="AlphaFoldDB" id="A0A0F5I890"/>
<dbReference type="EMBL" id="JWIR02000018">
    <property type="protein sequence ID" value="KKB41844.1"/>
    <property type="molecule type" value="Genomic_DNA"/>
</dbReference>
<dbReference type="InterPro" id="IPR005330">
    <property type="entry name" value="MHYT_dom"/>
</dbReference>
<gene>
    <name evidence="3" type="ORF">QY95_00462</name>
</gene>
<dbReference type="Proteomes" id="UP000031563">
    <property type="component" value="Unassembled WGS sequence"/>
</dbReference>
<dbReference type="GO" id="GO:0016020">
    <property type="term" value="C:membrane"/>
    <property type="evidence" value="ECO:0007669"/>
    <property type="project" value="UniProtKB-UniRule"/>
</dbReference>
<dbReference type="PROSITE" id="PS50924">
    <property type="entry name" value="MHYT"/>
    <property type="match status" value="1"/>
</dbReference>
<proteinExistence type="predicted"/>
<feature type="transmembrane region" description="Helical" evidence="1">
    <location>
        <begin position="81"/>
        <end position="102"/>
    </location>
</feature>
<dbReference type="PANTHER" id="PTHR35152">
    <property type="entry name" value="DOMAIN SIGNALLING PROTEIN, PUTATIVE (AFU_ORTHOLOGUE AFUA_5G11310)-RELATED"/>
    <property type="match status" value="1"/>
</dbReference>
<keyword evidence="1" id="KW-1133">Transmembrane helix</keyword>
<dbReference type="STRING" id="1221996.QY95_00462"/>
<feature type="transmembrane region" description="Helical" evidence="1">
    <location>
        <begin position="47"/>
        <end position="66"/>
    </location>
</feature>
<evidence type="ECO:0000256" key="1">
    <source>
        <dbReference type="PROSITE-ProRule" id="PRU00244"/>
    </source>
</evidence>
<reference evidence="3" key="1">
    <citation type="submission" date="2015-02" db="EMBL/GenBank/DDBJ databases">
        <title>Genome Assembly of Bacillaceae bacterium MTCC 8252.</title>
        <authorList>
            <person name="Verma A."/>
            <person name="Khatri I."/>
            <person name="Mual P."/>
            <person name="Subramanian S."/>
            <person name="Krishnamurthi S."/>
        </authorList>
    </citation>
    <scope>NUCLEOTIDE SEQUENCE [LARGE SCALE GENOMIC DNA]</scope>
    <source>
        <strain evidence="3">MTCC 8252</strain>
    </source>
</reference>
<dbReference type="PANTHER" id="PTHR35152:SF1">
    <property type="entry name" value="DOMAIN SIGNALLING PROTEIN, PUTATIVE (AFU_ORTHOLOGUE AFUA_5G11310)-RELATED"/>
    <property type="match status" value="1"/>
</dbReference>
<keyword evidence="4" id="KW-1185">Reference proteome</keyword>
<evidence type="ECO:0000259" key="2">
    <source>
        <dbReference type="PROSITE" id="PS50924"/>
    </source>
</evidence>
<accession>A0A0F5HNV5</accession>